<evidence type="ECO:0000313" key="5">
    <source>
        <dbReference type="EMBL" id="MTD15007.1"/>
    </source>
</evidence>
<dbReference type="Gene3D" id="3.30.70.270">
    <property type="match status" value="1"/>
</dbReference>
<keyword evidence="6" id="KW-1185">Reference proteome</keyword>
<dbReference type="GO" id="GO:0003887">
    <property type="term" value="F:DNA-directed DNA polymerase activity"/>
    <property type="evidence" value="ECO:0007669"/>
    <property type="project" value="UniProtKB-EC"/>
</dbReference>
<dbReference type="PANTHER" id="PTHR11076">
    <property type="entry name" value="DNA REPAIR POLYMERASE UMUC / TRANSFERASE FAMILY MEMBER"/>
    <property type="match status" value="1"/>
</dbReference>
<dbReference type="Pfam" id="PF11799">
    <property type="entry name" value="IMS_C"/>
    <property type="match status" value="1"/>
</dbReference>
<comment type="similarity">
    <text evidence="1">Belongs to the DNA polymerase type-Y family.</text>
</comment>
<dbReference type="InterPro" id="IPR043502">
    <property type="entry name" value="DNA/RNA_pol_sf"/>
</dbReference>
<keyword evidence="5" id="KW-0548">Nucleotidyltransferase</keyword>
<dbReference type="InterPro" id="IPR022880">
    <property type="entry name" value="DNApol_IV"/>
</dbReference>
<comment type="function">
    <text evidence="2">Poorly processive, error-prone DNA polymerase involved in untargeted mutagenesis. Copies undamaged DNA at stalled replication forks, which arise in vivo from mismatched or misaligned primer ends. These misaligned primers can be extended by PolIV. Exhibits no 3'-5' exonuclease (proofreading) activity. May be involved in translesional synthesis, in conjunction with the beta clamp from PolIII.</text>
</comment>
<dbReference type="EMBL" id="WLYK01000005">
    <property type="protein sequence ID" value="MTD15007.1"/>
    <property type="molecule type" value="Genomic_DNA"/>
</dbReference>
<dbReference type="InterPro" id="IPR050116">
    <property type="entry name" value="DNA_polymerase-Y"/>
</dbReference>
<dbReference type="InterPro" id="IPR001126">
    <property type="entry name" value="UmuC"/>
</dbReference>
<proteinExistence type="inferred from homology"/>
<dbReference type="GO" id="GO:0005829">
    <property type="term" value="C:cytosol"/>
    <property type="evidence" value="ECO:0007669"/>
    <property type="project" value="TreeGrafter"/>
</dbReference>
<dbReference type="EC" id="2.7.7.7" evidence="5"/>
<dbReference type="GO" id="GO:0003684">
    <property type="term" value="F:damaged DNA binding"/>
    <property type="evidence" value="ECO:0007669"/>
    <property type="project" value="InterPro"/>
</dbReference>
<gene>
    <name evidence="5" type="ORF">GIS00_13770</name>
</gene>
<dbReference type="Proteomes" id="UP000460221">
    <property type="component" value="Unassembled WGS sequence"/>
</dbReference>
<dbReference type="GO" id="GO:0006281">
    <property type="term" value="P:DNA repair"/>
    <property type="evidence" value="ECO:0007669"/>
    <property type="project" value="InterPro"/>
</dbReference>
<evidence type="ECO:0000256" key="2">
    <source>
        <dbReference type="ARBA" id="ARBA00025589"/>
    </source>
</evidence>
<protein>
    <submittedName>
        <fullName evidence="5">DNA polymerase IV</fullName>
        <ecNumber evidence="5">2.7.7.7</ecNumber>
    </submittedName>
</protein>
<dbReference type="Gene3D" id="1.10.150.20">
    <property type="entry name" value="5' to 3' exonuclease, C-terminal subdomain"/>
    <property type="match status" value="1"/>
</dbReference>
<reference evidence="5 6" key="1">
    <citation type="submission" date="2019-11" db="EMBL/GenBank/DDBJ databases">
        <authorList>
            <person name="Jiang L.-Q."/>
        </authorList>
    </citation>
    <scope>NUCLEOTIDE SEQUENCE [LARGE SCALE GENOMIC DNA]</scope>
    <source>
        <strain evidence="5 6">YIM 132087</strain>
    </source>
</reference>
<dbReference type="PANTHER" id="PTHR11076:SF33">
    <property type="entry name" value="DNA POLYMERASE KAPPA"/>
    <property type="match status" value="1"/>
</dbReference>
<accession>A0A7K1FLI2</accession>
<dbReference type="InterPro" id="IPR017961">
    <property type="entry name" value="DNA_pol_Y-fam_little_finger"/>
</dbReference>
<organism evidence="5 6">
    <name type="scientific">Nakamurella alba</name>
    <dbReference type="NCBI Taxonomy" id="2665158"/>
    <lineage>
        <taxon>Bacteria</taxon>
        <taxon>Bacillati</taxon>
        <taxon>Actinomycetota</taxon>
        <taxon>Actinomycetes</taxon>
        <taxon>Nakamurellales</taxon>
        <taxon>Nakamurellaceae</taxon>
        <taxon>Nakamurella</taxon>
    </lineage>
</organism>
<dbReference type="SUPFAM" id="SSF56672">
    <property type="entry name" value="DNA/RNA polymerases"/>
    <property type="match status" value="1"/>
</dbReference>
<evidence type="ECO:0000256" key="1">
    <source>
        <dbReference type="ARBA" id="ARBA00010945"/>
    </source>
</evidence>
<dbReference type="InterPro" id="IPR043128">
    <property type="entry name" value="Rev_trsase/Diguanyl_cyclase"/>
</dbReference>
<feature type="domain" description="UmuC" evidence="4">
    <location>
        <begin position="11"/>
        <end position="190"/>
    </location>
</feature>
<dbReference type="PROSITE" id="PS50173">
    <property type="entry name" value="UMUC"/>
    <property type="match status" value="1"/>
</dbReference>
<name>A0A7K1FLI2_9ACTN</name>
<dbReference type="AlphaFoldDB" id="A0A7K1FLI2"/>
<evidence type="ECO:0000256" key="3">
    <source>
        <dbReference type="ARBA" id="ARBA00049244"/>
    </source>
</evidence>
<dbReference type="GO" id="GO:0042276">
    <property type="term" value="P:error-prone translesion synthesis"/>
    <property type="evidence" value="ECO:0007669"/>
    <property type="project" value="TreeGrafter"/>
</dbReference>
<evidence type="ECO:0000313" key="6">
    <source>
        <dbReference type="Proteomes" id="UP000460221"/>
    </source>
</evidence>
<keyword evidence="5" id="KW-0808">Transferase</keyword>
<dbReference type="InterPro" id="IPR036775">
    <property type="entry name" value="DNA_pol_Y-fam_lit_finger_sf"/>
</dbReference>
<dbReference type="Pfam" id="PF00817">
    <property type="entry name" value="IMS"/>
    <property type="match status" value="1"/>
</dbReference>
<dbReference type="Gene3D" id="3.40.1170.60">
    <property type="match status" value="1"/>
</dbReference>
<dbReference type="NCBIfam" id="NF002883">
    <property type="entry name" value="PRK03352.1"/>
    <property type="match status" value="1"/>
</dbReference>
<comment type="catalytic activity">
    <reaction evidence="3">
        <text>DNA(n) + a 2'-deoxyribonucleoside 5'-triphosphate = DNA(n+1) + diphosphate</text>
        <dbReference type="Rhea" id="RHEA:22508"/>
        <dbReference type="Rhea" id="RHEA-COMP:17339"/>
        <dbReference type="Rhea" id="RHEA-COMP:17340"/>
        <dbReference type="ChEBI" id="CHEBI:33019"/>
        <dbReference type="ChEBI" id="CHEBI:61560"/>
        <dbReference type="ChEBI" id="CHEBI:173112"/>
        <dbReference type="EC" id="2.7.7.7"/>
    </reaction>
</comment>
<comment type="caution">
    <text evidence="5">The sequence shown here is derived from an EMBL/GenBank/DDBJ whole genome shotgun (WGS) entry which is preliminary data.</text>
</comment>
<evidence type="ECO:0000259" key="4">
    <source>
        <dbReference type="PROSITE" id="PS50173"/>
    </source>
</evidence>
<dbReference type="SUPFAM" id="SSF100879">
    <property type="entry name" value="Lesion bypass DNA polymerase (Y-family), little finger domain"/>
    <property type="match status" value="1"/>
</dbReference>
<dbReference type="RefSeq" id="WP_154768989.1">
    <property type="nucleotide sequence ID" value="NZ_WLYK01000005.1"/>
</dbReference>
<dbReference type="CDD" id="cd03586">
    <property type="entry name" value="PolY_Pol_IV_kappa"/>
    <property type="match status" value="1"/>
</dbReference>
<dbReference type="GO" id="GO:0009432">
    <property type="term" value="P:SOS response"/>
    <property type="evidence" value="ECO:0007669"/>
    <property type="project" value="TreeGrafter"/>
</dbReference>
<sequence length="357" mass="38713">MTAPDEARPWVLHVDMDQFIAAVEVQRRPELAGLPVVVGGNGDPTERAVVATASYEARAFGIHSGMPLKLAVRKCKDAVFLPSDHAAYDEVSAQVMAALAALPGVTVEILGWDEAFVGAVTADPEQLARDAQQAVLAATGLHCTVGIGDTTVRAKMATGFGKPQGIFRLTAATWLPVLGERPTEALWGIGKKTAAKLADLGLHTVAQLAAADPRMLAERLGPTMGPYYAGLGRGLGRTEVIGTPWVPRSRSREVTYQQDLTTWEQIRQETEVLARKVHEDIKDTGRPVGRMSVKVRFKPFFTQIKIAKLPAPTTDVEEMVAGALRVLEKFEDHDRPVRLLGVRAEFVPDQDESGRSR</sequence>
<dbReference type="Gene3D" id="3.30.1490.100">
    <property type="entry name" value="DNA polymerase, Y-family, little finger domain"/>
    <property type="match status" value="1"/>
</dbReference>